<feature type="compositionally biased region" description="Polar residues" evidence="1">
    <location>
        <begin position="42"/>
        <end position="54"/>
    </location>
</feature>
<organism evidence="2 3">
    <name type="scientific">Anopheles farauti</name>
    <dbReference type="NCBI Taxonomy" id="69004"/>
    <lineage>
        <taxon>Eukaryota</taxon>
        <taxon>Metazoa</taxon>
        <taxon>Ecdysozoa</taxon>
        <taxon>Arthropoda</taxon>
        <taxon>Hexapoda</taxon>
        <taxon>Insecta</taxon>
        <taxon>Pterygota</taxon>
        <taxon>Neoptera</taxon>
        <taxon>Endopterygota</taxon>
        <taxon>Diptera</taxon>
        <taxon>Nematocera</taxon>
        <taxon>Culicoidea</taxon>
        <taxon>Culicidae</taxon>
        <taxon>Anophelinae</taxon>
        <taxon>Anopheles</taxon>
    </lineage>
</organism>
<reference evidence="3" key="1">
    <citation type="submission" date="2014-01" db="EMBL/GenBank/DDBJ databases">
        <title>The Genome Sequence of Anopheles farauti FAR1 (V2).</title>
        <authorList>
            <consortium name="The Broad Institute Genomics Platform"/>
            <person name="Neafsey D.E."/>
            <person name="Besansky N."/>
            <person name="Howell P."/>
            <person name="Walton C."/>
            <person name="Young S.K."/>
            <person name="Zeng Q."/>
            <person name="Gargeya S."/>
            <person name="Fitzgerald M."/>
            <person name="Haas B."/>
            <person name="Abouelleil A."/>
            <person name="Allen A.W."/>
            <person name="Alvarado L."/>
            <person name="Arachchi H.M."/>
            <person name="Berlin A.M."/>
            <person name="Chapman S.B."/>
            <person name="Gainer-Dewar J."/>
            <person name="Goldberg J."/>
            <person name="Griggs A."/>
            <person name="Gujja S."/>
            <person name="Hansen M."/>
            <person name="Howarth C."/>
            <person name="Imamovic A."/>
            <person name="Ireland A."/>
            <person name="Larimer J."/>
            <person name="McCowan C."/>
            <person name="Murphy C."/>
            <person name="Pearson M."/>
            <person name="Poon T.W."/>
            <person name="Priest M."/>
            <person name="Roberts A."/>
            <person name="Saif S."/>
            <person name="Shea T."/>
            <person name="Sisk P."/>
            <person name="Sykes S."/>
            <person name="Wortman J."/>
            <person name="Nusbaum C."/>
            <person name="Birren B."/>
        </authorList>
    </citation>
    <scope>NUCLEOTIDE SEQUENCE [LARGE SCALE GENOMIC DNA]</scope>
    <source>
        <strain evidence="3">FAR1</strain>
    </source>
</reference>
<keyword evidence="3" id="KW-1185">Reference proteome</keyword>
<accession>A0A182QWM7</accession>
<sequence length="147" mass="16717">MENYKVSLEMFIARRVRSSFTVQTLEKDLLQGNKRGLKHKAQQPTENIRQPSGTEGSGPGDEKVTQVCTVRQPAEDAEQVNIEQPQDGLAGTEDETDGEQEHQRGVEYTAEWESQCYPDGRCLEKGCVYEVSDRERTRHGKYTKQPQ</sequence>
<evidence type="ECO:0000313" key="3">
    <source>
        <dbReference type="Proteomes" id="UP000075886"/>
    </source>
</evidence>
<dbReference type="AlphaFoldDB" id="A0A182QWM7"/>
<dbReference type="EMBL" id="AXCN02001004">
    <property type="status" value="NOT_ANNOTATED_CDS"/>
    <property type="molecule type" value="Genomic_DNA"/>
</dbReference>
<reference evidence="2" key="2">
    <citation type="submission" date="2020-05" db="UniProtKB">
        <authorList>
            <consortium name="EnsemblMetazoa"/>
        </authorList>
    </citation>
    <scope>IDENTIFICATION</scope>
    <source>
        <strain evidence="2">FAR1</strain>
    </source>
</reference>
<evidence type="ECO:0000313" key="2">
    <source>
        <dbReference type="EnsemblMetazoa" id="AFAF018347-PA"/>
    </source>
</evidence>
<proteinExistence type="predicted"/>
<feature type="region of interest" description="Disordered" evidence="1">
    <location>
        <begin position="33"/>
        <end position="106"/>
    </location>
</feature>
<dbReference type="EnsemblMetazoa" id="AFAF018347-RA">
    <property type="protein sequence ID" value="AFAF018347-PA"/>
    <property type="gene ID" value="AFAF018347"/>
</dbReference>
<name>A0A182QWM7_9DIPT</name>
<evidence type="ECO:0000256" key="1">
    <source>
        <dbReference type="SAM" id="MobiDB-lite"/>
    </source>
</evidence>
<dbReference type="VEuPathDB" id="VectorBase:AFAF018347"/>
<dbReference type="Proteomes" id="UP000075886">
    <property type="component" value="Unassembled WGS sequence"/>
</dbReference>
<protein>
    <submittedName>
        <fullName evidence="2">Uncharacterized protein</fullName>
    </submittedName>
</protein>
<dbReference type="EMBL" id="AXCN02001003">
    <property type="status" value="NOT_ANNOTATED_CDS"/>
    <property type="molecule type" value="Genomic_DNA"/>
</dbReference>